<protein>
    <submittedName>
        <fullName evidence="1">Uncharacterized protein</fullName>
    </submittedName>
</protein>
<reference evidence="2" key="1">
    <citation type="submission" date="2018-12" db="EMBL/GenBank/DDBJ databases">
        <title>Tengunoibacter tsumagoiensis gen. nov., sp. nov., Dictyobacter kobayashii sp. nov., D. alpinus sp. nov., and D. joshuensis sp. nov. and description of Dictyobacteraceae fam. nov. within the order Ktedonobacterales isolated from Tengu-no-mugimeshi.</title>
        <authorList>
            <person name="Wang C.M."/>
            <person name="Zheng Y."/>
            <person name="Sakai Y."/>
            <person name="Toyoda A."/>
            <person name="Minakuchi Y."/>
            <person name="Abe K."/>
            <person name="Yokota A."/>
            <person name="Yabe S."/>
        </authorList>
    </citation>
    <scope>NUCLEOTIDE SEQUENCE [LARGE SCALE GENOMIC DNA]</scope>
    <source>
        <strain evidence="2">Uno3</strain>
    </source>
</reference>
<comment type="caution">
    <text evidence="1">The sequence shown here is derived from an EMBL/GenBank/DDBJ whole genome shotgun (WGS) entry which is preliminary data.</text>
</comment>
<name>A0A402A7R4_9CHLR</name>
<gene>
    <name evidence="1" type="ORF">KTT_48800</name>
</gene>
<keyword evidence="2" id="KW-1185">Reference proteome</keyword>
<dbReference type="Proteomes" id="UP000287352">
    <property type="component" value="Unassembled WGS sequence"/>
</dbReference>
<sequence length="84" mass="9732">MEHPPLGMWFGKLYVDRIAVPDAGNDQYKHDRDGDMFLSEWSYRCASLMAPLSTADFFAHLAGLPLFCDRHRRLTFRLNDALGW</sequence>
<accession>A0A402A7R4</accession>
<evidence type="ECO:0000313" key="2">
    <source>
        <dbReference type="Proteomes" id="UP000287352"/>
    </source>
</evidence>
<evidence type="ECO:0000313" key="1">
    <source>
        <dbReference type="EMBL" id="GCE15021.1"/>
    </source>
</evidence>
<dbReference type="EMBL" id="BIFR01000002">
    <property type="protein sequence ID" value="GCE15021.1"/>
    <property type="molecule type" value="Genomic_DNA"/>
</dbReference>
<dbReference type="AlphaFoldDB" id="A0A402A7R4"/>
<proteinExistence type="predicted"/>
<organism evidence="1 2">
    <name type="scientific">Tengunoibacter tsumagoiensis</name>
    <dbReference type="NCBI Taxonomy" id="2014871"/>
    <lineage>
        <taxon>Bacteria</taxon>
        <taxon>Bacillati</taxon>
        <taxon>Chloroflexota</taxon>
        <taxon>Ktedonobacteria</taxon>
        <taxon>Ktedonobacterales</taxon>
        <taxon>Dictyobacteraceae</taxon>
        <taxon>Tengunoibacter</taxon>
    </lineage>
</organism>